<dbReference type="GO" id="GO:0032968">
    <property type="term" value="P:positive regulation of transcription elongation by RNA polymerase II"/>
    <property type="evidence" value="ECO:0007669"/>
    <property type="project" value="EnsemblFungi"/>
</dbReference>
<reference evidence="4" key="2">
    <citation type="submission" date="2014-02" db="EMBL/GenBank/DDBJ databases">
        <title>Complete DNA sequence of /Kuraishia capsulata/ illustrates novel genomic features among budding yeasts (/Saccharomycotina/).</title>
        <authorList>
            <person name="Morales L."/>
            <person name="Noel B."/>
            <person name="Porcel B."/>
            <person name="Marcet-Houben M."/>
            <person name="Hullo M-F."/>
            <person name="Sacerdot C."/>
            <person name="Tekaia F."/>
            <person name="Leh-Louis V."/>
            <person name="Despons L."/>
            <person name="Khanna V."/>
            <person name="Aury J-M."/>
            <person name="Barbe V."/>
            <person name="Couloux A."/>
            <person name="Labadie K."/>
            <person name="Pelletier E."/>
            <person name="Souciet J-L."/>
            <person name="Boekhout T."/>
            <person name="Gabaldon T."/>
            <person name="Wincker P."/>
            <person name="Dujon B."/>
        </authorList>
    </citation>
    <scope>NUCLEOTIDE SEQUENCE</scope>
    <source>
        <strain evidence="4">CBS 1993</strain>
    </source>
</reference>
<sequence length="116" mass="13199">MASTGTKIEDLSLSLNRLQNELQDTVSNRQRLETQFQENKIVKAEFDKLGDEAKIYKLVGPILLPQDNTEANMNVDKRLEFIEDEIKRCEAKIETTQTEIQTKSMELNALRTGVAA</sequence>
<dbReference type="PANTHER" id="PTHR21431">
    <property type="entry name" value="PREFOLDIN SUBUNIT 6"/>
    <property type="match status" value="1"/>
</dbReference>
<dbReference type="AlphaFoldDB" id="W6MV81"/>
<gene>
    <name evidence="4" type="ORF">KUCA_T00005810001</name>
</gene>
<dbReference type="InterPro" id="IPR009053">
    <property type="entry name" value="Prefoldin"/>
</dbReference>
<dbReference type="STRING" id="1382522.W6MV81"/>
<dbReference type="GO" id="GO:0016272">
    <property type="term" value="C:prefoldin complex"/>
    <property type="evidence" value="ECO:0007669"/>
    <property type="project" value="EnsemblFungi"/>
</dbReference>
<dbReference type="OrthoDB" id="248120at2759"/>
<protein>
    <recommendedName>
        <fullName evidence="6">Prefoldin subunit 6</fullName>
    </recommendedName>
</protein>
<dbReference type="GO" id="GO:0051087">
    <property type="term" value="F:protein-folding chaperone binding"/>
    <property type="evidence" value="ECO:0007669"/>
    <property type="project" value="TreeGrafter"/>
</dbReference>
<dbReference type="RefSeq" id="XP_022461800.1">
    <property type="nucleotide sequence ID" value="XM_022602741.1"/>
</dbReference>
<dbReference type="Pfam" id="PF01920">
    <property type="entry name" value="Prefoldin_2"/>
    <property type="match status" value="1"/>
</dbReference>
<dbReference type="FunFam" id="1.10.287.370:FF:000003">
    <property type="entry name" value="Prefoldin subunit 6"/>
    <property type="match status" value="1"/>
</dbReference>
<organism evidence="4 5">
    <name type="scientific">Kuraishia capsulata CBS 1993</name>
    <dbReference type="NCBI Taxonomy" id="1382522"/>
    <lineage>
        <taxon>Eukaryota</taxon>
        <taxon>Fungi</taxon>
        <taxon>Dikarya</taxon>
        <taxon>Ascomycota</taxon>
        <taxon>Saccharomycotina</taxon>
        <taxon>Pichiomycetes</taxon>
        <taxon>Pichiales</taxon>
        <taxon>Pichiaceae</taxon>
        <taxon>Kuraishia</taxon>
    </lineage>
</organism>
<dbReference type="InterPro" id="IPR002777">
    <property type="entry name" value="PFD_beta-like"/>
</dbReference>
<dbReference type="CDD" id="cd23161">
    <property type="entry name" value="Prefoldin_6"/>
    <property type="match status" value="1"/>
</dbReference>
<evidence type="ECO:0000256" key="3">
    <source>
        <dbReference type="SAM" id="Coils"/>
    </source>
</evidence>
<feature type="coiled-coil region" evidence="3">
    <location>
        <begin position="1"/>
        <end position="35"/>
    </location>
</feature>
<reference evidence="4" key="1">
    <citation type="submission" date="2013-12" db="EMBL/GenBank/DDBJ databases">
        <authorList>
            <person name="Genoscope - CEA"/>
        </authorList>
    </citation>
    <scope>NUCLEOTIDE SEQUENCE</scope>
    <source>
        <strain evidence="4">CBS 1993</strain>
    </source>
</reference>
<comment type="similarity">
    <text evidence="1">Belongs to the prefoldin subunit beta family.</text>
</comment>
<dbReference type="Proteomes" id="UP000019384">
    <property type="component" value="Unassembled WGS sequence"/>
</dbReference>
<dbReference type="GO" id="GO:0007021">
    <property type="term" value="P:tubulin complex assembly"/>
    <property type="evidence" value="ECO:0007669"/>
    <property type="project" value="EnsemblFungi"/>
</dbReference>
<keyword evidence="5" id="KW-1185">Reference proteome</keyword>
<dbReference type="GO" id="GO:0015631">
    <property type="term" value="F:tubulin binding"/>
    <property type="evidence" value="ECO:0007669"/>
    <property type="project" value="EnsemblFungi"/>
</dbReference>
<accession>W6MV81</accession>
<dbReference type="Gene3D" id="1.10.287.370">
    <property type="match status" value="1"/>
</dbReference>
<dbReference type="GO" id="GO:0051082">
    <property type="term" value="F:unfolded protein binding"/>
    <property type="evidence" value="ECO:0007669"/>
    <property type="project" value="InterPro"/>
</dbReference>
<dbReference type="HOGENOM" id="CLU_125172_1_1_1"/>
<dbReference type="EMBL" id="HG793131">
    <property type="protein sequence ID" value="CDK29817.1"/>
    <property type="molecule type" value="Genomic_DNA"/>
</dbReference>
<keyword evidence="3" id="KW-0175">Coiled coil</keyword>
<dbReference type="SUPFAM" id="SSF46579">
    <property type="entry name" value="Prefoldin"/>
    <property type="match status" value="1"/>
</dbReference>
<keyword evidence="2" id="KW-0143">Chaperone</keyword>
<evidence type="ECO:0000313" key="4">
    <source>
        <dbReference type="EMBL" id="CDK29817.1"/>
    </source>
</evidence>
<proteinExistence type="inferred from homology"/>
<evidence type="ECO:0000256" key="2">
    <source>
        <dbReference type="ARBA" id="ARBA00023186"/>
    </source>
</evidence>
<dbReference type="GO" id="GO:0006457">
    <property type="term" value="P:protein folding"/>
    <property type="evidence" value="ECO:0007669"/>
    <property type="project" value="EnsemblFungi"/>
</dbReference>
<dbReference type="PANTHER" id="PTHR21431:SF0">
    <property type="entry name" value="PREFOLDIN SUBUNIT 6"/>
    <property type="match status" value="1"/>
</dbReference>
<evidence type="ECO:0008006" key="6">
    <source>
        <dbReference type="Google" id="ProtNLM"/>
    </source>
</evidence>
<evidence type="ECO:0000256" key="1">
    <source>
        <dbReference type="ARBA" id="ARBA00008045"/>
    </source>
</evidence>
<dbReference type="GO" id="GO:0051131">
    <property type="term" value="P:chaperone-mediated protein complex assembly"/>
    <property type="evidence" value="ECO:0007669"/>
    <property type="project" value="TreeGrafter"/>
</dbReference>
<name>W6MV81_9ASCO</name>
<feature type="coiled-coil region" evidence="3">
    <location>
        <begin position="72"/>
        <end position="106"/>
    </location>
</feature>
<evidence type="ECO:0000313" key="5">
    <source>
        <dbReference type="Proteomes" id="UP000019384"/>
    </source>
</evidence>
<dbReference type="GeneID" id="34523188"/>
<dbReference type="GO" id="GO:0005737">
    <property type="term" value="C:cytoplasm"/>
    <property type="evidence" value="ECO:0007669"/>
    <property type="project" value="EnsemblFungi"/>
</dbReference>